<dbReference type="Proteomes" id="UP000808337">
    <property type="component" value="Unassembled WGS sequence"/>
</dbReference>
<evidence type="ECO:0000313" key="2">
    <source>
        <dbReference type="EMBL" id="MBK9981737.1"/>
    </source>
</evidence>
<dbReference type="SUPFAM" id="SSF51735">
    <property type="entry name" value="NAD(P)-binding Rossmann-fold domains"/>
    <property type="match status" value="1"/>
</dbReference>
<dbReference type="InterPro" id="IPR036291">
    <property type="entry name" value="NAD(P)-bd_dom_sf"/>
</dbReference>
<dbReference type="Gene3D" id="3.40.50.720">
    <property type="entry name" value="NAD(P)-binding Rossmann-like Domain"/>
    <property type="match status" value="1"/>
</dbReference>
<dbReference type="InterPro" id="IPR045760">
    <property type="entry name" value="DAP_DH_C"/>
</dbReference>
<organism evidence="2 3">
    <name type="scientific">Candidatus Opimibacter skivensis</name>
    <dbReference type="NCBI Taxonomy" id="2982028"/>
    <lineage>
        <taxon>Bacteria</taxon>
        <taxon>Pseudomonadati</taxon>
        <taxon>Bacteroidota</taxon>
        <taxon>Saprospiria</taxon>
        <taxon>Saprospirales</taxon>
        <taxon>Saprospiraceae</taxon>
        <taxon>Candidatus Opimibacter</taxon>
    </lineage>
</organism>
<gene>
    <name evidence="2" type="ORF">IPP15_04825</name>
</gene>
<dbReference type="CDD" id="cd24146">
    <property type="entry name" value="nat-AmDH_N_like"/>
    <property type="match status" value="1"/>
</dbReference>
<sequence>MKTNTPINAALIGAGPLGINIYKYALKRRDIIITHVIDIAPSMTGKDMGTISGIDASGILISDKISDIKDVNVAILATVSDLPRIGPQLLSLIEAGLSVVTTCEEMFFPWDSSKDWSETIDRAAKDKNVAILGTGVNPGFMMDTLPTMLTGVCEHVDRIEVRRYQDAQFRRIPFQKKIGAGLTYDEFEKKKNEGSLRHVGLSESMHFIAHQLGWILERTEDKIEAVISERNVVTESLRIMSGQVAGIRQTGTGIVNGVERIKLTFQASVGELESYDEIEIFGTPHIRSRIMGGVHGDVATCSIILNACHSILKAAPGLRTMADVPMITSIGAV</sequence>
<name>A0A9D7SRJ1_9BACT</name>
<feature type="domain" description="2,4-diaminopentanoate dehydrogenase C-terminal" evidence="1">
    <location>
        <begin position="140"/>
        <end position="330"/>
    </location>
</feature>
<reference evidence="2 3" key="1">
    <citation type="submission" date="2020-10" db="EMBL/GenBank/DDBJ databases">
        <title>Connecting structure to function with the recovery of over 1000 high-quality activated sludge metagenome-assembled genomes encoding full-length rRNA genes using long-read sequencing.</title>
        <authorList>
            <person name="Singleton C.M."/>
            <person name="Petriglieri F."/>
            <person name="Kristensen J.M."/>
            <person name="Kirkegaard R.H."/>
            <person name="Michaelsen T.Y."/>
            <person name="Andersen M.H."/>
            <person name="Karst S.M."/>
            <person name="Dueholm M.S."/>
            <person name="Nielsen P.H."/>
            <person name="Albertsen M."/>
        </authorList>
    </citation>
    <scope>NUCLEOTIDE SEQUENCE [LARGE SCALE GENOMIC DNA]</scope>
    <source>
        <strain evidence="2">Ribe_18-Q3-R11-54_MAXAC.273</strain>
    </source>
</reference>
<dbReference type="AlphaFoldDB" id="A0A9D7SRJ1"/>
<comment type="caution">
    <text evidence="2">The sequence shown here is derived from an EMBL/GenBank/DDBJ whole genome shotgun (WGS) entry which is preliminary data.</text>
</comment>
<protein>
    <submittedName>
        <fullName evidence="2">Dihydrodipicolinate reductase</fullName>
    </submittedName>
</protein>
<evidence type="ECO:0000259" key="1">
    <source>
        <dbReference type="Pfam" id="PF19328"/>
    </source>
</evidence>
<dbReference type="Pfam" id="PF19328">
    <property type="entry name" value="DAP_DH_C"/>
    <property type="match status" value="1"/>
</dbReference>
<accession>A0A9D7SRJ1</accession>
<proteinExistence type="predicted"/>
<dbReference type="EMBL" id="JADKGY010000001">
    <property type="protein sequence ID" value="MBK9981737.1"/>
    <property type="molecule type" value="Genomic_DNA"/>
</dbReference>
<evidence type="ECO:0000313" key="3">
    <source>
        <dbReference type="Proteomes" id="UP000808337"/>
    </source>
</evidence>